<keyword evidence="2" id="KW-1185">Reference proteome</keyword>
<gene>
    <name evidence="1" type="ORF">G6M90_00g084750</name>
</gene>
<dbReference type="Proteomes" id="UP000510686">
    <property type="component" value="Chromosome 5"/>
</dbReference>
<protein>
    <submittedName>
        <fullName evidence="1">Uncharacterized protein</fullName>
    </submittedName>
</protein>
<sequence>MNSGNDISEEHPLVQEVNRLMWEIQHLIADANQACAQLLELERISAYSTQQIALLMENQLDPIFRELSSRHVALQELILRLEQLTTNSTS</sequence>
<proteinExistence type="predicted"/>
<dbReference type="KEGG" id="mbrn:90968079"/>
<dbReference type="RefSeq" id="XP_065987261.1">
    <property type="nucleotide sequence ID" value="XM_066131254.1"/>
</dbReference>
<organism evidence="1 2">
    <name type="scientific">Metarhizium brunneum</name>
    <dbReference type="NCBI Taxonomy" id="500148"/>
    <lineage>
        <taxon>Eukaryota</taxon>
        <taxon>Fungi</taxon>
        <taxon>Dikarya</taxon>
        <taxon>Ascomycota</taxon>
        <taxon>Pezizomycotina</taxon>
        <taxon>Sordariomycetes</taxon>
        <taxon>Hypocreomycetidae</taxon>
        <taxon>Hypocreales</taxon>
        <taxon>Clavicipitaceae</taxon>
        <taxon>Metarhizium</taxon>
    </lineage>
</organism>
<accession>A0A7D5V130</accession>
<dbReference type="EMBL" id="CP058936">
    <property type="protein sequence ID" value="QLI71513.1"/>
    <property type="molecule type" value="Genomic_DNA"/>
</dbReference>
<dbReference type="GeneID" id="90968079"/>
<evidence type="ECO:0000313" key="1">
    <source>
        <dbReference type="EMBL" id="QLI71513.1"/>
    </source>
</evidence>
<reference evidence="1 2" key="1">
    <citation type="submission" date="2020-07" db="EMBL/GenBank/DDBJ databases">
        <title>Telomere length de novo assembly of all 7 chromosomes of the fungus, Metarhizium brunneum, using a novel assembly pipeline.</title>
        <authorList>
            <person name="Saud z."/>
            <person name="Kortsinoglou A."/>
            <person name="Kouvelis V.N."/>
            <person name="Butt T.M."/>
        </authorList>
    </citation>
    <scope>NUCLEOTIDE SEQUENCE [LARGE SCALE GENOMIC DNA]</scope>
    <source>
        <strain evidence="1 2">4556</strain>
    </source>
</reference>
<name>A0A7D5V130_9HYPO</name>
<dbReference type="AlphaFoldDB" id="A0A7D5V130"/>
<evidence type="ECO:0000313" key="2">
    <source>
        <dbReference type="Proteomes" id="UP000510686"/>
    </source>
</evidence>